<evidence type="ECO:0000256" key="10">
    <source>
        <dbReference type="ARBA" id="ARBA00023157"/>
    </source>
</evidence>
<reference evidence="14 15" key="1">
    <citation type="submission" date="2024-05" db="EMBL/GenBank/DDBJ databases">
        <authorList>
            <person name="Wallberg A."/>
        </authorList>
    </citation>
    <scope>NUCLEOTIDE SEQUENCE [LARGE SCALE GENOMIC DNA]</scope>
</reference>
<evidence type="ECO:0000256" key="1">
    <source>
        <dbReference type="ARBA" id="ARBA00001973"/>
    </source>
</evidence>
<sequence length="544" mass="62790">MQKIISLLWNQPHPHLVRDVVTCSLAVEAMSCSGRFQKRYIQRANYVADPEYQQTSIDAYHTHIRLLGLSITAFEVHDLITSSILRPHLEAIVACTELSCNVYAINSNHELRVVVSYGDRRGFPGSQRGVIWINLLGRTSFNKQLMIACRVMAESELHVRGFPRYVDLRASAFSSKFSMTSKLYMAAGRHHRFEHRVFWIWRSGYIYFLNDHALVWEEFVLKMNSLENKIHTSKVDVPSEETTYWCVVHKLPEEFVIKQHVLQYEPVIDQVNHDIVHHMEVFHCEYPTDFVMPAYQGPCHAADRAPEIDACKRVVAAWAMGALGIQYPKEAGLPLGGPDFNPYVMLEVHYNNPNLHKGRVDSSGVRFHYTGRLREHDVGIMELGLEYTPKMAIPPQMPSYVLSGYCVPSCTALGLPSMGIYMIASQLHTHLTGVRAWTKHYRSHQELPELNRDDHYSTHFQEIRMLPQPVHILPRYACYLVCMCAHVRRLLVTLHAIPSDIEIADIQYIHKSLGLHKEEYLFHKKAIGYCMFEKCKKFEKKIEM</sequence>
<accession>A0AAV2Q4C9</accession>
<dbReference type="PROSITE" id="PS00084">
    <property type="entry name" value="CU2_MONOOXYGENASE_1"/>
    <property type="match status" value="1"/>
</dbReference>
<dbReference type="GO" id="GO:0030667">
    <property type="term" value="C:secretory granule membrane"/>
    <property type="evidence" value="ECO:0007669"/>
    <property type="project" value="TreeGrafter"/>
</dbReference>
<evidence type="ECO:0000313" key="14">
    <source>
        <dbReference type="EMBL" id="CAL4068303.1"/>
    </source>
</evidence>
<dbReference type="Gene3D" id="2.60.120.310">
    <property type="entry name" value="Copper type II, ascorbate-dependent monooxygenase, N-terminal domain"/>
    <property type="match status" value="1"/>
</dbReference>
<dbReference type="AlphaFoldDB" id="A0AAV2Q4C9"/>
<dbReference type="SUPFAM" id="SSF49742">
    <property type="entry name" value="PHM/PNGase F"/>
    <property type="match status" value="2"/>
</dbReference>
<dbReference type="PRINTS" id="PR00767">
    <property type="entry name" value="DBMONOXGNASE"/>
</dbReference>
<keyword evidence="15" id="KW-1185">Reference proteome</keyword>
<keyword evidence="11" id="KW-0325">Glycoprotein</keyword>
<comment type="caution">
    <text evidence="14">The sequence shown here is derived from an EMBL/GenBank/DDBJ whole genome shotgun (WGS) entry which is preliminary data.</text>
</comment>
<dbReference type="InterPro" id="IPR024548">
    <property type="entry name" value="Cu2_monoox_C"/>
</dbReference>
<dbReference type="GO" id="GO:0005507">
    <property type="term" value="F:copper ion binding"/>
    <property type="evidence" value="ECO:0007669"/>
    <property type="project" value="InterPro"/>
</dbReference>
<dbReference type="InterPro" id="IPR000945">
    <property type="entry name" value="DBH-like"/>
</dbReference>
<dbReference type="InterPro" id="IPR036939">
    <property type="entry name" value="Cu2_ascorb_mOase_N_sf"/>
</dbReference>
<feature type="domain" description="Copper type II ascorbate-dependent monooxygenase C-terminal" evidence="13">
    <location>
        <begin position="377"/>
        <end position="492"/>
    </location>
</feature>
<keyword evidence="6" id="KW-0560">Oxidoreductase</keyword>
<dbReference type="InterPro" id="IPR000323">
    <property type="entry name" value="Cu2_ascorb_mOase_N"/>
</dbReference>
<keyword evidence="8" id="KW-0503">Monooxygenase</keyword>
<keyword evidence="3" id="KW-0812">Transmembrane</keyword>
<evidence type="ECO:0000256" key="5">
    <source>
        <dbReference type="ARBA" id="ARBA00022989"/>
    </source>
</evidence>
<evidence type="ECO:0000256" key="9">
    <source>
        <dbReference type="ARBA" id="ARBA00023136"/>
    </source>
</evidence>
<dbReference type="PANTHER" id="PTHR10157:SF29">
    <property type="entry name" value="DOPAMINE BETA-HYDROXYLASE"/>
    <property type="match status" value="1"/>
</dbReference>
<dbReference type="GO" id="GO:0042420">
    <property type="term" value="P:dopamine catabolic process"/>
    <property type="evidence" value="ECO:0007669"/>
    <property type="project" value="TreeGrafter"/>
</dbReference>
<feature type="domain" description="Copper type II ascorbate-dependent monooxygenase N-terminal" evidence="12">
    <location>
        <begin position="230"/>
        <end position="356"/>
    </location>
</feature>
<dbReference type="InterPro" id="IPR008977">
    <property type="entry name" value="PHM/PNGase_F_dom_sf"/>
</dbReference>
<dbReference type="GO" id="GO:0005615">
    <property type="term" value="C:extracellular space"/>
    <property type="evidence" value="ECO:0007669"/>
    <property type="project" value="TreeGrafter"/>
</dbReference>
<keyword evidence="5" id="KW-1133">Transmembrane helix</keyword>
<comment type="subcellular location">
    <subcellularLocation>
        <location evidence="2">Membrane</location>
    </subcellularLocation>
</comment>
<evidence type="ECO:0000259" key="12">
    <source>
        <dbReference type="Pfam" id="PF01082"/>
    </source>
</evidence>
<protein>
    <recommendedName>
        <fullName evidence="16">DOMON domain-containing protein</fullName>
    </recommendedName>
</protein>
<dbReference type="FunFam" id="2.60.120.310:FF:000004">
    <property type="entry name" value="DBH-like monooxygenase protein 1"/>
    <property type="match status" value="1"/>
</dbReference>
<evidence type="ECO:0000256" key="7">
    <source>
        <dbReference type="ARBA" id="ARBA00023008"/>
    </source>
</evidence>
<dbReference type="Pfam" id="PF03712">
    <property type="entry name" value="Cu2_monoox_C"/>
    <property type="match status" value="1"/>
</dbReference>
<proteinExistence type="predicted"/>
<evidence type="ECO:0000256" key="11">
    <source>
        <dbReference type="ARBA" id="ARBA00023180"/>
    </source>
</evidence>
<dbReference type="InterPro" id="IPR020611">
    <property type="entry name" value="Cu2_ascorb_mOase_CS-1"/>
</dbReference>
<dbReference type="Gene3D" id="2.60.120.230">
    <property type="match status" value="1"/>
</dbReference>
<dbReference type="GO" id="GO:0004500">
    <property type="term" value="F:dopamine beta-monooxygenase activity"/>
    <property type="evidence" value="ECO:0007669"/>
    <property type="project" value="InterPro"/>
</dbReference>
<keyword evidence="10" id="KW-1015">Disulfide bond</keyword>
<dbReference type="Pfam" id="PF01082">
    <property type="entry name" value="Cu2_monooxygen"/>
    <property type="match status" value="1"/>
</dbReference>
<keyword evidence="9" id="KW-0472">Membrane</keyword>
<dbReference type="Proteomes" id="UP001497623">
    <property type="component" value="Unassembled WGS sequence"/>
</dbReference>
<evidence type="ECO:0000256" key="4">
    <source>
        <dbReference type="ARBA" id="ARBA00022723"/>
    </source>
</evidence>
<dbReference type="GO" id="GO:0006589">
    <property type="term" value="P:octopamine biosynthetic process"/>
    <property type="evidence" value="ECO:0007669"/>
    <property type="project" value="TreeGrafter"/>
</dbReference>
<keyword evidence="4" id="KW-0479">Metal-binding</keyword>
<dbReference type="InterPro" id="IPR014784">
    <property type="entry name" value="Cu2_ascorb_mOase-like_C"/>
</dbReference>
<organism evidence="14 15">
    <name type="scientific">Meganyctiphanes norvegica</name>
    <name type="common">Northern krill</name>
    <name type="synonym">Thysanopoda norvegica</name>
    <dbReference type="NCBI Taxonomy" id="48144"/>
    <lineage>
        <taxon>Eukaryota</taxon>
        <taxon>Metazoa</taxon>
        <taxon>Ecdysozoa</taxon>
        <taxon>Arthropoda</taxon>
        <taxon>Crustacea</taxon>
        <taxon>Multicrustacea</taxon>
        <taxon>Malacostraca</taxon>
        <taxon>Eumalacostraca</taxon>
        <taxon>Eucarida</taxon>
        <taxon>Euphausiacea</taxon>
        <taxon>Euphausiidae</taxon>
        <taxon>Meganyctiphanes</taxon>
    </lineage>
</organism>
<evidence type="ECO:0000313" key="15">
    <source>
        <dbReference type="Proteomes" id="UP001497623"/>
    </source>
</evidence>
<evidence type="ECO:0000256" key="6">
    <source>
        <dbReference type="ARBA" id="ARBA00023002"/>
    </source>
</evidence>
<evidence type="ECO:0008006" key="16">
    <source>
        <dbReference type="Google" id="ProtNLM"/>
    </source>
</evidence>
<evidence type="ECO:0000256" key="3">
    <source>
        <dbReference type="ARBA" id="ARBA00022692"/>
    </source>
</evidence>
<dbReference type="InterPro" id="IPR028460">
    <property type="entry name" value="Tbh/DBH"/>
</dbReference>
<keyword evidence="7" id="KW-0186">Copper</keyword>
<name>A0AAV2Q4C9_MEGNR</name>
<dbReference type="PANTHER" id="PTHR10157">
    <property type="entry name" value="DOPAMINE BETA HYDROXYLASE RELATED"/>
    <property type="match status" value="1"/>
</dbReference>
<dbReference type="EMBL" id="CAXKWB010003064">
    <property type="protein sequence ID" value="CAL4068303.1"/>
    <property type="molecule type" value="Genomic_DNA"/>
</dbReference>
<evidence type="ECO:0000259" key="13">
    <source>
        <dbReference type="Pfam" id="PF03712"/>
    </source>
</evidence>
<evidence type="ECO:0000256" key="2">
    <source>
        <dbReference type="ARBA" id="ARBA00004370"/>
    </source>
</evidence>
<comment type="cofactor">
    <cofactor evidence="1">
        <name>Cu(2+)</name>
        <dbReference type="ChEBI" id="CHEBI:29036"/>
    </cofactor>
</comment>
<gene>
    <name evidence="14" type="ORF">MNOR_LOCUS7105</name>
</gene>
<dbReference type="GO" id="GO:0042421">
    <property type="term" value="P:norepinephrine biosynthetic process"/>
    <property type="evidence" value="ECO:0007669"/>
    <property type="project" value="TreeGrafter"/>
</dbReference>
<evidence type="ECO:0000256" key="8">
    <source>
        <dbReference type="ARBA" id="ARBA00023033"/>
    </source>
</evidence>
<feature type="non-terminal residue" evidence="14">
    <location>
        <position position="544"/>
    </location>
</feature>